<name>A0ACB8S6N3_9AGAM</name>
<evidence type="ECO:0000313" key="1">
    <source>
        <dbReference type="EMBL" id="KAI0051768.1"/>
    </source>
</evidence>
<gene>
    <name evidence="1" type="ORF">FA95DRAFT_202621</name>
</gene>
<comment type="caution">
    <text evidence="1">The sequence shown here is derived from an EMBL/GenBank/DDBJ whole genome shotgun (WGS) entry which is preliminary data.</text>
</comment>
<dbReference type="EMBL" id="MU275850">
    <property type="protein sequence ID" value="KAI0051768.1"/>
    <property type="molecule type" value="Genomic_DNA"/>
</dbReference>
<protein>
    <submittedName>
        <fullName evidence="1">Uncharacterized protein</fullName>
    </submittedName>
</protein>
<evidence type="ECO:0000313" key="2">
    <source>
        <dbReference type="Proteomes" id="UP000814033"/>
    </source>
</evidence>
<reference evidence="1" key="1">
    <citation type="submission" date="2021-02" db="EMBL/GenBank/DDBJ databases">
        <authorList>
            <consortium name="DOE Joint Genome Institute"/>
            <person name="Ahrendt S."/>
            <person name="Looney B.P."/>
            <person name="Miyauchi S."/>
            <person name="Morin E."/>
            <person name="Drula E."/>
            <person name="Courty P.E."/>
            <person name="Chicoki N."/>
            <person name="Fauchery L."/>
            <person name="Kohler A."/>
            <person name="Kuo A."/>
            <person name="Labutti K."/>
            <person name="Pangilinan J."/>
            <person name="Lipzen A."/>
            <person name="Riley R."/>
            <person name="Andreopoulos W."/>
            <person name="He G."/>
            <person name="Johnson J."/>
            <person name="Barry K.W."/>
            <person name="Grigoriev I.V."/>
            <person name="Nagy L."/>
            <person name="Hibbett D."/>
            <person name="Henrissat B."/>
            <person name="Matheny P.B."/>
            <person name="Labbe J."/>
            <person name="Martin F."/>
        </authorList>
    </citation>
    <scope>NUCLEOTIDE SEQUENCE</scope>
    <source>
        <strain evidence="1">FP105234-sp</strain>
    </source>
</reference>
<reference evidence="1" key="2">
    <citation type="journal article" date="2022" name="New Phytol.">
        <title>Evolutionary transition to the ectomycorrhizal habit in the genomes of a hyperdiverse lineage of mushroom-forming fungi.</title>
        <authorList>
            <person name="Looney B."/>
            <person name="Miyauchi S."/>
            <person name="Morin E."/>
            <person name="Drula E."/>
            <person name="Courty P.E."/>
            <person name="Kohler A."/>
            <person name="Kuo A."/>
            <person name="LaButti K."/>
            <person name="Pangilinan J."/>
            <person name="Lipzen A."/>
            <person name="Riley R."/>
            <person name="Andreopoulos W."/>
            <person name="He G."/>
            <person name="Johnson J."/>
            <person name="Nolan M."/>
            <person name="Tritt A."/>
            <person name="Barry K.W."/>
            <person name="Grigoriev I.V."/>
            <person name="Nagy L.G."/>
            <person name="Hibbett D."/>
            <person name="Henrissat B."/>
            <person name="Matheny P.B."/>
            <person name="Labbe J."/>
            <person name="Martin F.M."/>
        </authorList>
    </citation>
    <scope>NUCLEOTIDE SEQUENCE</scope>
    <source>
        <strain evidence="1">FP105234-sp</strain>
    </source>
</reference>
<dbReference type="Proteomes" id="UP000814033">
    <property type="component" value="Unassembled WGS sequence"/>
</dbReference>
<keyword evidence="2" id="KW-1185">Reference proteome</keyword>
<sequence length="272" mass="29465">MKPRNYCCCAIPVMNAGIYAVLTEQFALGIIVGTLAVATTKIVGAASPSFAPWVLAAICYVGAAIQIIGFLGVAREQPITFRRYTTLNIMITVAAFSVAAVWIGLSAGRHNTAKANCLQKYFSSSDTFQAEGDKMCEIFPWVDVGLMGGLWVLLAITQSYYFIVISGYGNGQRADHTKFDSVYSTSNLNKDIPMTNRGDPWDSRASTDTLQNERFGHNRQESAASDVAMLSQPVEPYNSPPQPPYGAGHSEASQYSDPYYAGARRPAGAPVY</sequence>
<accession>A0ACB8S6N3</accession>
<proteinExistence type="predicted"/>
<organism evidence="1 2">
    <name type="scientific">Auriscalpium vulgare</name>
    <dbReference type="NCBI Taxonomy" id="40419"/>
    <lineage>
        <taxon>Eukaryota</taxon>
        <taxon>Fungi</taxon>
        <taxon>Dikarya</taxon>
        <taxon>Basidiomycota</taxon>
        <taxon>Agaricomycotina</taxon>
        <taxon>Agaricomycetes</taxon>
        <taxon>Russulales</taxon>
        <taxon>Auriscalpiaceae</taxon>
        <taxon>Auriscalpium</taxon>
    </lineage>
</organism>